<keyword evidence="2" id="KW-0472">Membrane</keyword>
<proteinExistence type="predicted"/>
<evidence type="ECO:0000256" key="1">
    <source>
        <dbReference type="SAM" id="MobiDB-lite"/>
    </source>
</evidence>
<reference evidence="3" key="1">
    <citation type="submission" date="2023-06" db="EMBL/GenBank/DDBJ databases">
        <title>Genome-scale phylogeny and comparative genomics of the fungal order Sordariales.</title>
        <authorList>
            <consortium name="Lawrence Berkeley National Laboratory"/>
            <person name="Hensen N."/>
            <person name="Bonometti L."/>
            <person name="Westerberg I."/>
            <person name="Brannstrom I.O."/>
            <person name="Guillou S."/>
            <person name="Cros-Aarteil S."/>
            <person name="Calhoun S."/>
            <person name="Haridas S."/>
            <person name="Kuo A."/>
            <person name="Mondo S."/>
            <person name="Pangilinan J."/>
            <person name="Riley R."/>
            <person name="Labutti K."/>
            <person name="Andreopoulos B."/>
            <person name="Lipzen A."/>
            <person name="Chen C."/>
            <person name="Yanf M."/>
            <person name="Daum C."/>
            <person name="Ng V."/>
            <person name="Clum A."/>
            <person name="Steindorff A."/>
            <person name="Ohm R."/>
            <person name="Martin F."/>
            <person name="Silar P."/>
            <person name="Natvig D."/>
            <person name="Lalanne C."/>
            <person name="Gautier V."/>
            <person name="Ament-Velasquez S.L."/>
            <person name="Kruys A."/>
            <person name="Hutchinson M.I."/>
            <person name="Powell A.J."/>
            <person name="Barry K."/>
            <person name="Miller A.N."/>
            <person name="Grigoriev I.V."/>
            <person name="Debuchy R."/>
            <person name="Gladieux P."/>
            <person name="Thoren M.H."/>
            <person name="Johannesson H."/>
        </authorList>
    </citation>
    <scope>NUCLEOTIDE SEQUENCE</scope>
    <source>
        <strain evidence="3">CBS 307.81</strain>
    </source>
</reference>
<evidence type="ECO:0000256" key="2">
    <source>
        <dbReference type="SAM" id="Phobius"/>
    </source>
</evidence>
<keyword evidence="2" id="KW-1133">Transmembrane helix</keyword>
<accession>A0AA39Z921</accession>
<keyword evidence="4" id="KW-1185">Reference proteome</keyword>
<sequence>MMYVVPQWKLERALFFKWTGVPLLLVVWVCWVPELVWIRSGWEEPAGLKGKKRGTCTRYRGNASDFITKPATPQRENRGTPSQRCCSESSTFPAHRPTHLAFLLPAPQRAAVDQR</sequence>
<dbReference type="EMBL" id="JAULSY010000101">
    <property type="protein sequence ID" value="KAK0665811.1"/>
    <property type="molecule type" value="Genomic_DNA"/>
</dbReference>
<feature type="transmembrane region" description="Helical" evidence="2">
    <location>
        <begin position="20"/>
        <end position="42"/>
    </location>
</feature>
<gene>
    <name evidence="3" type="ORF">QBC41DRAFT_8994</name>
</gene>
<dbReference type="AlphaFoldDB" id="A0AA39Z921"/>
<keyword evidence="2" id="KW-0812">Transmembrane</keyword>
<evidence type="ECO:0000313" key="4">
    <source>
        <dbReference type="Proteomes" id="UP001174997"/>
    </source>
</evidence>
<evidence type="ECO:0000313" key="3">
    <source>
        <dbReference type="EMBL" id="KAK0665811.1"/>
    </source>
</evidence>
<dbReference type="Proteomes" id="UP001174997">
    <property type="component" value="Unassembled WGS sequence"/>
</dbReference>
<comment type="caution">
    <text evidence="3">The sequence shown here is derived from an EMBL/GenBank/DDBJ whole genome shotgun (WGS) entry which is preliminary data.</text>
</comment>
<protein>
    <submittedName>
        <fullName evidence="3">Uncharacterized protein</fullName>
    </submittedName>
</protein>
<name>A0AA39Z921_9PEZI</name>
<feature type="region of interest" description="Disordered" evidence="1">
    <location>
        <begin position="67"/>
        <end position="92"/>
    </location>
</feature>
<organism evidence="3 4">
    <name type="scientific">Cercophora samala</name>
    <dbReference type="NCBI Taxonomy" id="330535"/>
    <lineage>
        <taxon>Eukaryota</taxon>
        <taxon>Fungi</taxon>
        <taxon>Dikarya</taxon>
        <taxon>Ascomycota</taxon>
        <taxon>Pezizomycotina</taxon>
        <taxon>Sordariomycetes</taxon>
        <taxon>Sordariomycetidae</taxon>
        <taxon>Sordariales</taxon>
        <taxon>Lasiosphaeriaceae</taxon>
        <taxon>Cercophora</taxon>
    </lineage>
</organism>
<feature type="compositionally biased region" description="Polar residues" evidence="1">
    <location>
        <begin position="79"/>
        <end position="92"/>
    </location>
</feature>